<dbReference type="PROSITE" id="PS50995">
    <property type="entry name" value="HTH_MARR_2"/>
    <property type="match status" value="1"/>
</dbReference>
<dbReference type="AlphaFoldDB" id="A0A5A9ZW12"/>
<dbReference type="Gene3D" id="1.10.10.10">
    <property type="entry name" value="Winged helix-like DNA-binding domain superfamily/Winged helix DNA-binding domain"/>
    <property type="match status" value="1"/>
</dbReference>
<accession>A0A5A9ZW12</accession>
<protein>
    <submittedName>
        <fullName evidence="5">MarR family transcriptional regulator</fullName>
    </submittedName>
</protein>
<keyword evidence="2" id="KW-0238">DNA-binding</keyword>
<dbReference type="SMART" id="SM00347">
    <property type="entry name" value="HTH_MARR"/>
    <property type="match status" value="1"/>
</dbReference>
<gene>
    <name evidence="5" type="ORF">FGF04_35905</name>
</gene>
<feature type="domain" description="HTH marR-type" evidence="4">
    <location>
        <begin position="16"/>
        <end position="159"/>
    </location>
</feature>
<organism evidence="5 6">
    <name type="scientific">Streptomyces apricus</name>
    <dbReference type="NCBI Taxonomy" id="1828112"/>
    <lineage>
        <taxon>Bacteria</taxon>
        <taxon>Bacillati</taxon>
        <taxon>Actinomycetota</taxon>
        <taxon>Actinomycetes</taxon>
        <taxon>Kitasatosporales</taxon>
        <taxon>Streptomycetaceae</taxon>
        <taxon>Streptomyces</taxon>
    </lineage>
</organism>
<sequence>MTDDEAPPSETAVRAAGDIWMVVGALRRKLRVLEAGESLVDQDRDGEKEPSLSQISVLRRLARGGPASASDLAVAEGVRPQSMAKTVIALEQAGLVARHQDPGDGRRQLVSLTEQGRERRQGERLARQAWLARALQEHGTEEEIQAVVTAMALLDRVAQA</sequence>
<dbReference type="SUPFAM" id="SSF46785">
    <property type="entry name" value="Winged helix' DNA-binding domain"/>
    <property type="match status" value="1"/>
</dbReference>
<dbReference type="InterPro" id="IPR052526">
    <property type="entry name" value="HTH-type_Bedaq_tolerance"/>
</dbReference>
<keyword evidence="1" id="KW-0805">Transcription regulation</keyword>
<name>A0A5A9ZW12_9ACTN</name>
<evidence type="ECO:0000259" key="4">
    <source>
        <dbReference type="PROSITE" id="PS50995"/>
    </source>
</evidence>
<comment type="caution">
    <text evidence="5">The sequence shown here is derived from an EMBL/GenBank/DDBJ whole genome shotgun (WGS) entry which is preliminary data.</text>
</comment>
<dbReference type="PROSITE" id="PS01117">
    <property type="entry name" value="HTH_MARR_1"/>
    <property type="match status" value="1"/>
</dbReference>
<keyword evidence="6" id="KW-1185">Reference proteome</keyword>
<evidence type="ECO:0000256" key="1">
    <source>
        <dbReference type="ARBA" id="ARBA00023015"/>
    </source>
</evidence>
<dbReference type="OrthoDB" id="3215377at2"/>
<dbReference type="InterPro" id="IPR036388">
    <property type="entry name" value="WH-like_DNA-bd_sf"/>
</dbReference>
<dbReference type="PANTHER" id="PTHR39515:SF2">
    <property type="entry name" value="HTH-TYPE TRANSCRIPTIONAL REGULATOR RV0880"/>
    <property type="match status" value="1"/>
</dbReference>
<keyword evidence="3" id="KW-0804">Transcription</keyword>
<dbReference type="InterPro" id="IPR023187">
    <property type="entry name" value="Tscrpt_reg_MarR-type_CS"/>
</dbReference>
<evidence type="ECO:0000256" key="2">
    <source>
        <dbReference type="ARBA" id="ARBA00023125"/>
    </source>
</evidence>
<dbReference type="GO" id="GO:0003700">
    <property type="term" value="F:DNA-binding transcription factor activity"/>
    <property type="evidence" value="ECO:0007669"/>
    <property type="project" value="InterPro"/>
</dbReference>
<dbReference type="EMBL" id="VDFC01000083">
    <property type="protein sequence ID" value="KAA0921477.1"/>
    <property type="molecule type" value="Genomic_DNA"/>
</dbReference>
<dbReference type="Pfam" id="PF01047">
    <property type="entry name" value="MarR"/>
    <property type="match status" value="1"/>
</dbReference>
<proteinExistence type="predicted"/>
<dbReference type="GO" id="GO:0003677">
    <property type="term" value="F:DNA binding"/>
    <property type="evidence" value="ECO:0007669"/>
    <property type="project" value="UniProtKB-KW"/>
</dbReference>
<dbReference type="InterPro" id="IPR036390">
    <property type="entry name" value="WH_DNA-bd_sf"/>
</dbReference>
<dbReference type="InterPro" id="IPR000835">
    <property type="entry name" value="HTH_MarR-typ"/>
</dbReference>
<dbReference type="Proteomes" id="UP000324965">
    <property type="component" value="Unassembled WGS sequence"/>
</dbReference>
<evidence type="ECO:0000313" key="5">
    <source>
        <dbReference type="EMBL" id="KAA0921477.1"/>
    </source>
</evidence>
<evidence type="ECO:0000313" key="6">
    <source>
        <dbReference type="Proteomes" id="UP000324965"/>
    </source>
</evidence>
<evidence type="ECO:0000256" key="3">
    <source>
        <dbReference type="ARBA" id="ARBA00023163"/>
    </source>
</evidence>
<dbReference type="Gene3D" id="1.10.287.100">
    <property type="match status" value="1"/>
</dbReference>
<dbReference type="RefSeq" id="WP_149515577.1">
    <property type="nucleotide sequence ID" value="NZ_VDFC01000083.1"/>
</dbReference>
<reference evidence="5 6" key="1">
    <citation type="submission" date="2019-05" db="EMBL/GenBank/DDBJ databases">
        <authorList>
            <person name="Hariharan J."/>
            <person name="Choudoir M.J."/>
            <person name="Diebold P."/>
            <person name="Panke-Buisse K."/>
            <person name="Buckley D.H."/>
        </authorList>
    </citation>
    <scope>NUCLEOTIDE SEQUENCE [LARGE SCALE GENOMIC DNA]</scope>
    <source>
        <strain evidence="5 6">SUN51</strain>
    </source>
</reference>
<dbReference type="PANTHER" id="PTHR39515">
    <property type="entry name" value="CONSERVED PROTEIN"/>
    <property type="match status" value="1"/>
</dbReference>